<keyword evidence="4 6" id="KW-1133">Transmembrane helix</keyword>
<dbReference type="InterPro" id="IPR018503">
    <property type="entry name" value="Tetraspanin_CS"/>
</dbReference>
<keyword evidence="3 6" id="KW-0812">Transmembrane</keyword>
<sequence>MFIIVLLYCMCSIPGVECFQFILYEAKRAAEFRSFTILLFPQVTAGAMGKGCIKVTKYFLFLFNLLFFILGAVILGFGLWILLDDTSFIAVLKSSSSALKIGSYILLAVGCVTMVMGFLGCLGAVNEVKCLLGLYFTCLLLILIAQVTAGVLIYIQRHELRSEMSEIIHKMIVKYNPDEIQEKSFGQTWDYIQKKLKCCGWNGPSNWTENLVIKNSSLTLYPCSCQVNETVTNSGFCKGTYPAWPVNNKVSYVCFTSPSRCQTSLYNINVTFQEAYRSNCSLCEVRNSEPLQMHSYCRCKSGELVYRVH</sequence>
<feature type="transmembrane region" description="Helical" evidence="6">
    <location>
        <begin position="58"/>
        <end position="83"/>
    </location>
</feature>
<dbReference type="PRINTS" id="PR00259">
    <property type="entry name" value="TMFOUR"/>
</dbReference>
<dbReference type="STRING" id="7868.ENSCMIP00000028617"/>
<proteinExistence type="inferred from homology"/>
<evidence type="ECO:0000256" key="2">
    <source>
        <dbReference type="ARBA" id="ARBA00006840"/>
    </source>
</evidence>
<dbReference type="Proteomes" id="UP000314986">
    <property type="component" value="Unassembled WGS sequence"/>
</dbReference>
<evidence type="ECO:0000256" key="3">
    <source>
        <dbReference type="ARBA" id="ARBA00022692"/>
    </source>
</evidence>
<dbReference type="Ensembl" id="ENSCMIT00000029072.1">
    <property type="protein sequence ID" value="ENSCMIP00000028617.1"/>
    <property type="gene ID" value="ENSCMIG00000012416.1"/>
</dbReference>
<dbReference type="GeneTree" id="ENSGT00940000158481"/>
<keyword evidence="5 6" id="KW-0472">Membrane</keyword>
<gene>
    <name evidence="8" type="primary">cd82b</name>
</gene>
<name>A0A4W3II32_CALMI</name>
<reference evidence="8" key="4">
    <citation type="submission" date="2025-08" db="UniProtKB">
        <authorList>
            <consortium name="Ensembl"/>
        </authorList>
    </citation>
    <scope>IDENTIFICATION</scope>
</reference>
<protein>
    <submittedName>
        <fullName evidence="8">CD82 molecule a</fullName>
    </submittedName>
</protein>
<feature type="transmembrane region" description="Helical" evidence="6">
    <location>
        <begin position="131"/>
        <end position="155"/>
    </location>
</feature>
<organism evidence="8 9">
    <name type="scientific">Callorhinchus milii</name>
    <name type="common">Ghost shark</name>
    <dbReference type="NCBI Taxonomy" id="7868"/>
    <lineage>
        <taxon>Eukaryota</taxon>
        <taxon>Metazoa</taxon>
        <taxon>Chordata</taxon>
        <taxon>Craniata</taxon>
        <taxon>Vertebrata</taxon>
        <taxon>Chondrichthyes</taxon>
        <taxon>Holocephali</taxon>
        <taxon>Chimaeriformes</taxon>
        <taxon>Callorhinchidae</taxon>
        <taxon>Callorhinchus</taxon>
    </lineage>
</organism>
<dbReference type="Pfam" id="PF00335">
    <property type="entry name" value="Tetraspanin"/>
    <property type="match status" value="1"/>
</dbReference>
<dbReference type="Gene3D" id="1.10.1450.10">
    <property type="entry name" value="Tetraspanin"/>
    <property type="match status" value="1"/>
</dbReference>
<reference evidence="9" key="1">
    <citation type="journal article" date="2006" name="Science">
        <title>Ancient noncoding elements conserved in the human genome.</title>
        <authorList>
            <person name="Venkatesh B."/>
            <person name="Kirkness E.F."/>
            <person name="Loh Y.H."/>
            <person name="Halpern A.L."/>
            <person name="Lee A.P."/>
            <person name="Johnson J."/>
            <person name="Dandona N."/>
            <person name="Viswanathan L.D."/>
            <person name="Tay A."/>
            <person name="Venter J.C."/>
            <person name="Strausberg R.L."/>
            <person name="Brenner S."/>
        </authorList>
    </citation>
    <scope>NUCLEOTIDE SEQUENCE [LARGE SCALE GENOMIC DNA]</scope>
</reference>
<dbReference type="PROSITE" id="PS00421">
    <property type="entry name" value="TM4_1"/>
    <property type="match status" value="1"/>
</dbReference>
<evidence type="ECO:0000313" key="9">
    <source>
        <dbReference type="Proteomes" id="UP000314986"/>
    </source>
</evidence>
<reference evidence="9" key="2">
    <citation type="journal article" date="2007" name="PLoS Biol.">
        <title>Survey sequencing and comparative analysis of the elephant shark (Callorhinchus milii) genome.</title>
        <authorList>
            <person name="Venkatesh B."/>
            <person name="Kirkness E.F."/>
            <person name="Loh Y.H."/>
            <person name="Halpern A.L."/>
            <person name="Lee A.P."/>
            <person name="Johnson J."/>
            <person name="Dandona N."/>
            <person name="Viswanathan L.D."/>
            <person name="Tay A."/>
            <person name="Venter J.C."/>
            <person name="Strausberg R.L."/>
            <person name="Brenner S."/>
        </authorList>
    </citation>
    <scope>NUCLEOTIDE SEQUENCE [LARGE SCALE GENOMIC DNA]</scope>
</reference>
<feature type="signal peptide" evidence="7">
    <location>
        <begin position="1"/>
        <end position="18"/>
    </location>
</feature>
<dbReference type="InterPro" id="IPR008952">
    <property type="entry name" value="Tetraspanin_EC2_sf"/>
</dbReference>
<comment type="subcellular location">
    <subcellularLocation>
        <location evidence="1">Membrane</location>
        <topology evidence="1">Multi-pass membrane protein</topology>
    </subcellularLocation>
</comment>
<evidence type="ECO:0000256" key="7">
    <source>
        <dbReference type="SAM" id="SignalP"/>
    </source>
</evidence>
<feature type="transmembrane region" description="Helical" evidence="6">
    <location>
        <begin position="104"/>
        <end position="125"/>
    </location>
</feature>
<dbReference type="SUPFAM" id="SSF48652">
    <property type="entry name" value="Tetraspanin"/>
    <property type="match status" value="1"/>
</dbReference>
<accession>A0A4W3II32</accession>
<evidence type="ECO:0000256" key="4">
    <source>
        <dbReference type="ARBA" id="ARBA00022989"/>
    </source>
</evidence>
<reference evidence="9" key="3">
    <citation type="journal article" date="2014" name="Nature">
        <title>Elephant shark genome provides unique insights into gnathostome evolution.</title>
        <authorList>
            <consortium name="International Elephant Shark Genome Sequencing Consortium"/>
            <person name="Venkatesh B."/>
            <person name="Lee A.P."/>
            <person name="Ravi V."/>
            <person name="Maurya A.K."/>
            <person name="Lian M.M."/>
            <person name="Swann J.B."/>
            <person name="Ohta Y."/>
            <person name="Flajnik M.F."/>
            <person name="Sutoh Y."/>
            <person name="Kasahara M."/>
            <person name="Hoon S."/>
            <person name="Gangu V."/>
            <person name="Roy S.W."/>
            <person name="Irimia M."/>
            <person name="Korzh V."/>
            <person name="Kondrychyn I."/>
            <person name="Lim Z.W."/>
            <person name="Tay B.H."/>
            <person name="Tohari S."/>
            <person name="Kong K.W."/>
            <person name="Ho S."/>
            <person name="Lorente-Galdos B."/>
            <person name="Quilez J."/>
            <person name="Marques-Bonet T."/>
            <person name="Raney B.J."/>
            <person name="Ingham P.W."/>
            <person name="Tay A."/>
            <person name="Hillier L.W."/>
            <person name="Minx P."/>
            <person name="Boehm T."/>
            <person name="Wilson R.K."/>
            <person name="Brenner S."/>
            <person name="Warren W.C."/>
        </authorList>
    </citation>
    <scope>NUCLEOTIDE SEQUENCE [LARGE SCALE GENOMIC DNA]</scope>
</reference>
<reference evidence="8" key="5">
    <citation type="submission" date="2025-09" db="UniProtKB">
        <authorList>
            <consortium name="Ensembl"/>
        </authorList>
    </citation>
    <scope>IDENTIFICATION</scope>
</reference>
<dbReference type="InterPro" id="IPR018499">
    <property type="entry name" value="Tetraspanin/Peripherin"/>
</dbReference>
<dbReference type="GO" id="GO:0005886">
    <property type="term" value="C:plasma membrane"/>
    <property type="evidence" value="ECO:0007669"/>
    <property type="project" value="TreeGrafter"/>
</dbReference>
<dbReference type="PANTHER" id="PTHR19282">
    <property type="entry name" value="TETRASPANIN"/>
    <property type="match status" value="1"/>
</dbReference>
<dbReference type="PANTHER" id="PTHR19282:SF44">
    <property type="entry name" value="CD82 ANTIGEN"/>
    <property type="match status" value="1"/>
</dbReference>
<keyword evidence="9" id="KW-1185">Reference proteome</keyword>
<dbReference type="InParanoid" id="A0A4W3II32"/>
<keyword evidence="7" id="KW-0732">Signal</keyword>
<dbReference type="AlphaFoldDB" id="A0A4W3II32"/>
<evidence type="ECO:0000256" key="1">
    <source>
        <dbReference type="ARBA" id="ARBA00004141"/>
    </source>
</evidence>
<comment type="similarity">
    <text evidence="2">Belongs to the tetraspanin (TM4SF) family.</text>
</comment>
<evidence type="ECO:0000256" key="5">
    <source>
        <dbReference type="ARBA" id="ARBA00023136"/>
    </source>
</evidence>
<evidence type="ECO:0000256" key="6">
    <source>
        <dbReference type="SAM" id="Phobius"/>
    </source>
</evidence>
<feature type="chain" id="PRO_5021306555" evidence="7">
    <location>
        <begin position="19"/>
        <end position="309"/>
    </location>
</feature>
<evidence type="ECO:0000313" key="8">
    <source>
        <dbReference type="Ensembl" id="ENSCMIP00000028617.1"/>
    </source>
</evidence>